<feature type="compositionally biased region" description="Polar residues" evidence="1">
    <location>
        <begin position="52"/>
        <end position="62"/>
    </location>
</feature>
<dbReference type="AlphaFoldDB" id="A0A4E9EBK1"/>
<evidence type="ECO:0000256" key="1">
    <source>
        <dbReference type="SAM" id="MobiDB-lite"/>
    </source>
</evidence>
<gene>
    <name evidence="2" type="ORF">FUG_LOCUS114756</name>
</gene>
<feature type="region of interest" description="Disordered" evidence="1">
    <location>
        <begin position="35"/>
        <end position="62"/>
    </location>
</feature>
<sequence>MSQSENIIDQLDVGLVLVVHRVVFTISTSVVPQAEQRHMGPHGIVSIGCPSRRTSNYQSHGT</sequence>
<accession>A0A4E9EBK1</accession>
<evidence type="ECO:0000313" key="2">
    <source>
        <dbReference type="EMBL" id="VIO54211.1"/>
    </source>
</evidence>
<name>A0A4E9EBK1_GIBZA</name>
<organism evidence="2">
    <name type="scientific">Gibberella zeae</name>
    <name type="common">Wheat head blight fungus</name>
    <name type="synonym">Fusarium graminearum</name>
    <dbReference type="NCBI Taxonomy" id="5518"/>
    <lineage>
        <taxon>Eukaryota</taxon>
        <taxon>Fungi</taxon>
        <taxon>Dikarya</taxon>
        <taxon>Ascomycota</taxon>
        <taxon>Pezizomycotina</taxon>
        <taxon>Sordariomycetes</taxon>
        <taxon>Hypocreomycetidae</taxon>
        <taxon>Hypocreales</taxon>
        <taxon>Nectriaceae</taxon>
        <taxon>Fusarium</taxon>
    </lineage>
</organism>
<dbReference type="EMBL" id="CAAKMV010000088">
    <property type="protein sequence ID" value="VIO54211.1"/>
    <property type="molecule type" value="Genomic_DNA"/>
</dbReference>
<proteinExistence type="predicted"/>
<reference evidence="2" key="1">
    <citation type="submission" date="2019-04" db="EMBL/GenBank/DDBJ databases">
        <authorList>
            <person name="Melise S."/>
            <person name="Noan J."/>
            <person name="Okalmin O."/>
        </authorList>
    </citation>
    <scope>NUCLEOTIDE SEQUENCE</scope>
    <source>
        <strain evidence="2">FN9</strain>
    </source>
</reference>
<protein>
    <submittedName>
        <fullName evidence="2">Uncharacterized protein</fullName>
    </submittedName>
</protein>